<comment type="caution">
    <text evidence="1">The sequence shown here is derived from an EMBL/GenBank/DDBJ whole genome shotgun (WGS) entry which is preliminary data.</text>
</comment>
<gene>
    <name evidence="1" type="ORF">L4923_18540</name>
</gene>
<organism evidence="1 2">
    <name type="scientific">Mesorhizobium retamae</name>
    <dbReference type="NCBI Taxonomy" id="2912854"/>
    <lineage>
        <taxon>Bacteria</taxon>
        <taxon>Pseudomonadati</taxon>
        <taxon>Pseudomonadota</taxon>
        <taxon>Alphaproteobacteria</taxon>
        <taxon>Hyphomicrobiales</taxon>
        <taxon>Phyllobacteriaceae</taxon>
        <taxon>Mesorhizobium</taxon>
    </lineage>
</organism>
<sequence length="72" mass="8062">MKHTITITTDDKTHRTTLNLGGKLYEFGACLFEVRREPVRDLDAEEESGGGYQILKPGPELELTLRGTIISE</sequence>
<dbReference type="EMBL" id="JAKREW010000020">
    <property type="protein sequence ID" value="MCG7507030.1"/>
    <property type="molecule type" value="Genomic_DNA"/>
</dbReference>
<accession>A0ABS9QI42</accession>
<dbReference type="RefSeq" id="WP_239367783.1">
    <property type="nucleotide sequence ID" value="NZ_JAKREW010000020.1"/>
</dbReference>
<proteinExistence type="predicted"/>
<evidence type="ECO:0000313" key="2">
    <source>
        <dbReference type="Proteomes" id="UP001201701"/>
    </source>
</evidence>
<name>A0ABS9QI42_9HYPH</name>
<evidence type="ECO:0000313" key="1">
    <source>
        <dbReference type="EMBL" id="MCG7507030.1"/>
    </source>
</evidence>
<reference evidence="1 2" key="1">
    <citation type="submission" date="2022-02" db="EMBL/GenBank/DDBJ databases">
        <title>Draft genome sequence of Mezorhizobium retamae strain IRAMC:0171 isolated from Retama raetam nodules.</title>
        <authorList>
            <person name="Bengaied R."/>
            <person name="Sbissi I."/>
            <person name="Huber K."/>
            <person name="Ghodbane F."/>
            <person name="Nouioui I."/>
            <person name="Tarhouni M."/>
            <person name="Gtari M."/>
        </authorList>
    </citation>
    <scope>NUCLEOTIDE SEQUENCE [LARGE SCALE GENOMIC DNA]</scope>
    <source>
        <strain evidence="1 2">IRAMC:0171</strain>
    </source>
</reference>
<protein>
    <submittedName>
        <fullName evidence="1">Uncharacterized protein</fullName>
    </submittedName>
</protein>
<keyword evidence="2" id="KW-1185">Reference proteome</keyword>
<dbReference type="Proteomes" id="UP001201701">
    <property type="component" value="Unassembled WGS sequence"/>
</dbReference>